<dbReference type="PANTHER" id="PTHR48081">
    <property type="entry name" value="AB HYDROLASE SUPERFAMILY PROTEIN C4A8.06C"/>
    <property type="match status" value="1"/>
</dbReference>
<evidence type="ECO:0000313" key="4">
    <source>
        <dbReference type="Proteomes" id="UP000586827"/>
    </source>
</evidence>
<dbReference type="InterPro" id="IPR029058">
    <property type="entry name" value="AB_hydrolase_fold"/>
</dbReference>
<reference evidence="3 4" key="1">
    <citation type="submission" date="2020-05" db="EMBL/GenBank/DDBJ databases">
        <title>MicrobeNet Type strains.</title>
        <authorList>
            <person name="Nicholson A.C."/>
        </authorList>
    </citation>
    <scope>NUCLEOTIDE SEQUENCE [LARGE SCALE GENOMIC DNA]</scope>
    <source>
        <strain evidence="3 4">JCM 3224</strain>
    </source>
</reference>
<dbReference type="SUPFAM" id="SSF53474">
    <property type="entry name" value="alpha/beta-Hydrolases"/>
    <property type="match status" value="1"/>
</dbReference>
<evidence type="ECO:0000259" key="2">
    <source>
        <dbReference type="Pfam" id="PF07859"/>
    </source>
</evidence>
<evidence type="ECO:0000313" key="3">
    <source>
        <dbReference type="EMBL" id="NNH70899.1"/>
    </source>
</evidence>
<gene>
    <name evidence="3" type="ORF">HLB23_13670</name>
</gene>
<keyword evidence="4" id="KW-1185">Reference proteome</keyword>
<organism evidence="3 4">
    <name type="scientific">Nocardia uniformis</name>
    <dbReference type="NCBI Taxonomy" id="53432"/>
    <lineage>
        <taxon>Bacteria</taxon>
        <taxon>Bacillati</taxon>
        <taxon>Actinomycetota</taxon>
        <taxon>Actinomycetes</taxon>
        <taxon>Mycobacteriales</taxon>
        <taxon>Nocardiaceae</taxon>
        <taxon>Nocardia</taxon>
    </lineage>
</organism>
<dbReference type="Gene3D" id="3.40.50.1820">
    <property type="entry name" value="alpha/beta hydrolase"/>
    <property type="match status" value="1"/>
</dbReference>
<accession>A0A849C7N9</accession>
<dbReference type="GO" id="GO:0016787">
    <property type="term" value="F:hydrolase activity"/>
    <property type="evidence" value="ECO:0007669"/>
    <property type="project" value="UniProtKB-KW"/>
</dbReference>
<name>A0A849C7N9_9NOCA</name>
<comment type="caution">
    <text evidence="3">The sequence shown here is derived from an EMBL/GenBank/DDBJ whole genome shotgun (WGS) entry which is preliminary data.</text>
</comment>
<proteinExistence type="predicted"/>
<protein>
    <submittedName>
        <fullName evidence="3">Alpha/beta hydrolase</fullName>
    </submittedName>
</protein>
<dbReference type="Pfam" id="PF07859">
    <property type="entry name" value="Abhydrolase_3"/>
    <property type="match status" value="1"/>
</dbReference>
<dbReference type="InterPro" id="IPR013094">
    <property type="entry name" value="AB_hydrolase_3"/>
</dbReference>
<evidence type="ECO:0000256" key="1">
    <source>
        <dbReference type="ARBA" id="ARBA00022801"/>
    </source>
</evidence>
<dbReference type="PANTHER" id="PTHR48081:SF8">
    <property type="entry name" value="ALPHA_BETA HYDROLASE FOLD-3 DOMAIN-CONTAINING PROTEIN-RELATED"/>
    <property type="match status" value="1"/>
</dbReference>
<dbReference type="InterPro" id="IPR050300">
    <property type="entry name" value="GDXG_lipolytic_enzyme"/>
</dbReference>
<feature type="domain" description="Alpha/beta hydrolase fold-3" evidence="2">
    <location>
        <begin position="86"/>
        <end position="291"/>
    </location>
</feature>
<dbReference type="AlphaFoldDB" id="A0A849C7N9"/>
<dbReference type="Proteomes" id="UP000586827">
    <property type="component" value="Unassembled WGS sequence"/>
</dbReference>
<dbReference type="EMBL" id="JABELX010000004">
    <property type="protein sequence ID" value="NNH70899.1"/>
    <property type="molecule type" value="Genomic_DNA"/>
</dbReference>
<keyword evidence="1 3" id="KW-0378">Hydrolase</keyword>
<sequence length="315" mass="33421">MSTYVDPEIGAALVAAAEAAQGVTLPERDDPLGLRELTNQTLVGVLGALPPTPDVSTTTFTATADDGTTIPSRWYARADSAPGSAVVYVHGGGMICGSVELYEPLVQHYVQLTGVPMLSVDYRLAPEVHDSTPATDSFAALQLLYKEADNLGVDRSRIALMGDSGGGGIAASTAILARDNGIEVAKQILVYPMLDDRNTEPDPILAPTALWSYDNNYTAWHALLGDTIGGATVSPLAAAARLVDFSNLAPAYIEVGELDIFRDESLRYAQQLATAGVSCEFHLYPGAPHGYDWLGVQTAIGTRVMTDRIRVLKSL</sequence>